<dbReference type="Pfam" id="PF00069">
    <property type="entry name" value="Pkinase"/>
    <property type="match status" value="1"/>
</dbReference>
<dbReference type="InterPro" id="IPR011009">
    <property type="entry name" value="Kinase-like_dom_sf"/>
</dbReference>
<dbReference type="Proteomes" id="UP000095767">
    <property type="component" value="Unassembled WGS sequence"/>
</dbReference>
<dbReference type="PROSITE" id="PS50011">
    <property type="entry name" value="PROTEIN_KINASE_DOM"/>
    <property type="match status" value="1"/>
</dbReference>
<proteinExistence type="predicted"/>
<evidence type="ECO:0000313" key="4">
    <source>
        <dbReference type="EMBL" id="OEL21709.1"/>
    </source>
</evidence>
<reference evidence="4 5" key="1">
    <citation type="submission" date="2016-09" db="EMBL/GenBank/DDBJ databases">
        <title>The draft genome of Dichanthelium oligosanthes: A C3 panicoid grass species.</title>
        <authorList>
            <person name="Studer A.J."/>
            <person name="Schnable J.C."/>
            <person name="Brutnell T.P."/>
        </authorList>
    </citation>
    <scope>NUCLEOTIDE SEQUENCE [LARGE SCALE GENOMIC DNA]</scope>
    <source>
        <strain evidence="5">cv. Kellogg 1175</strain>
        <tissue evidence="4">Leaf</tissue>
    </source>
</reference>
<comment type="caution">
    <text evidence="4">The sequence shown here is derived from an EMBL/GenBank/DDBJ whole genome shotgun (WGS) entry which is preliminary data.</text>
</comment>
<dbReference type="AlphaFoldDB" id="A0A1E5V973"/>
<keyword evidence="5" id="KW-1185">Reference proteome</keyword>
<dbReference type="GO" id="GO:0005524">
    <property type="term" value="F:ATP binding"/>
    <property type="evidence" value="ECO:0007669"/>
    <property type="project" value="InterPro"/>
</dbReference>
<keyword evidence="1" id="KW-0732">Signal</keyword>
<dbReference type="PANTHER" id="PTHR47976:SF116">
    <property type="entry name" value="RECEPTOR-LIKE SERINE_THREONINE-PROTEIN KINASE"/>
    <property type="match status" value="1"/>
</dbReference>
<sequence length="52" mass="5876">MAKLLGRDYSRVLTTMRGTIGYLAPEWISGVPITHKADVYSYRMMLLEIISG</sequence>
<dbReference type="GO" id="GO:0004672">
    <property type="term" value="F:protein kinase activity"/>
    <property type="evidence" value="ECO:0007669"/>
    <property type="project" value="InterPro"/>
</dbReference>
<evidence type="ECO:0000313" key="5">
    <source>
        <dbReference type="Proteomes" id="UP000095767"/>
    </source>
</evidence>
<keyword evidence="2" id="KW-0430">Lectin</keyword>
<organism evidence="4 5">
    <name type="scientific">Dichanthelium oligosanthes</name>
    <dbReference type="NCBI Taxonomy" id="888268"/>
    <lineage>
        <taxon>Eukaryota</taxon>
        <taxon>Viridiplantae</taxon>
        <taxon>Streptophyta</taxon>
        <taxon>Embryophyta</taxon>
        <taxon>Tracheophyta</taxon>
        <taxon>Spermatophyta</taxon>
        <taxon>Magnoliopsida</taxon>
        <taxon>Liliopsida</taxon>
        <taxon>Poales</taxon>
        <taxon>Poaceae</taxon>
        <taxon>PACMAD clade</taxon>
        <taxon>Panicoideae</taxon>
        <taxon>Panicodae</taxon>
        <taxon>Paniceae</taxon>
        <taxon>Dichantheliinae</taxon>
        <taxon>Dichanthelium</taxon>
    </lineage>
</organism>
<dbReference type="EMBL" id="LWDX02047315">
    <property type="protein sequence ID" value="OEL21709.1"/>
    <property type="molecule type" value="Genomic_DNA"/>
</dbReference>
<dbReference type="Gene3D" id="1.10.510.10">
    <property type="entry name" value="Transferase(Phosphotransferase) domain 1"/>
    <property type="match status" value="1"/>
</dbReference>
<protein>
    <recommendedName>
        <fullName evidence="3">Protein kinase domain-containing protein</fullName>
    </recommendedName>
</protein>
<evidence type="ECO:0000256" key="1">
    <source>
        <dbReference type="ARBA" id="ARBA00022729"/>
    </source>
</evidence>
<dbReference type="STRING" id="888268.A0A1E5V973"/>
<gene>
    <name evidence="4" type="ORF">BAE44_0017272</name>
</gene>
<dbReference type="InterPro" id="IPR051343">
    <property type="entry name" value="G-type_lectin_kinases/EP1-like"/>
</dbReference>
<evidence type="ECO:0000256" key="2">
    <source>
        <dbReference type="ARBA" id="ARBA00022734"/>
    </source>
</evidence>
<dbReference type="OrthoDB" id="5857966at2759"/>
<dbReference type="PANTHER" id="PTHR47976">
    <property type="entry name" value="G-TYPE LECTIN S-RECEPTOR-LIKE SERINE/THREONINE-PROTEIN KINASE SD2-5"/>
    <property type="match status" value="1"/>
</dbReference>
<feature type="domain" description="Protein kinase" evidence="3">
    <location>
        <begin position="1"/>
        <end position="52"/>
    </location>
</feature>
<dbReference type="SUPFAM" id="SSF56112">
    <property type="entry name" value="Protein kinase-like (PK-like)"/>
    <property type="match status" value="1"/>
</dbReference>
<accession>A0A1E5V973</accession>
<name>A0A1E5V973_9POAL</name>
<dbReference type="InterPro" id="IPR000719">
    <property type="entry name" value="Prot_kinase_dom"/>
</dbReference>
<evidence type="ECO:0000259" key="3">
    <source>
        <dbReference type="PROSITE" id="PS50011"/>
    </source>
</evidence>